<evidence type="ECO:0000313" key="3">
    <source>
        <dbReference type="EMBL" id="SMX38212.1"/>
    </source>
</evidence>
<dbReference type="OrthoDB" id="9787654at2"/>
<dbReference type="InterPro" id="IPR052350">
    <property type="entry name" value="Metallo-dep_Lactonases"/>
</dbReference>
<dbReference type="SUPFAM" id="SSF51556">
    <property type="entry name" value="Metallo-dependent hydrolases"/>
    <property type="match status" value="1"/>
</dbReference>
<dbReference type="PANTHER" id="PTHR43569:SF2">
    <property type="entry name" value="AMIDOHYDROLASE-RELATED DOMAIN-CONTAINING PROTEIN"/>
    <property type="match status" value="1"/>
</dbReference>
<dbReference type="Gene3D" id="3.20.20.140">
    <property type="entry name" value="Metal-dependent hydrolases"/>
    <property type="match status" value="1"/>
</dbReference>
<dbReference type="EMBL" id="FXYD01000002">
    <property type="protein sequence ID" value="SMX38212.1"/>
    <property type="molecule type" value="Genomic_DNA"/>
</dbReference>
<dbReference type="PANTHER" id="PTHR43569">
    <property type="entry name" value="AMIDOHYDROLASE"/>
    <property type="match status" value="1"/>
</dbReference>
<organism evidence="3 4">
    <name type="scientific">Octadecabacter ascidiaceicola</name>
    <dbReference type="NCBI Taxonomy" id="1655543"/>
    <lineage>
        <taxon>Bacteria</taxon>
        <taxon>Pseudomonadati</taxon>
        <taxon>Pseudomonadota</taxon>
        <taxon>Alphaproteobacteria</taxon>
        <taxon>Rhodobacterales</taxon>
        <taxon>Roseobacteraceae</taxon>
        <taxon>Octadecabacter</taxon>
    </lineage>
</organism>
<dbReference type="AlphaFoldDB" id="A0A238K7Z5"/>
<keyword evidence="4" id="KW-1185">Reference proteome</keyword>
<keyword evidence="3" id="KW-0378">Hydrolase</keyword>
<evidence type="ECO:0000256" key="1">
    <source>
        <dbReference type="ARBA" id="ARBA00038310"/>
    </source>
</evidence>
<evidence type="ECO:0000313" key="4">
    <source>
        <dbReference type="Proteomes" id="UP000203464"/>
    </source>
</evidence>
<reference evidence="4" key="1">
    <citation type="submission" date="2017-05" db="EMBL/GenBank/DDBJ databases">
        <authorList>
            <person name="Rodrigo-Torres L."/>
            <person name="Arahal R. D."/>
            <person name="Lucena T."/>
        </authorList>
    </citation>
    <scope>NUCLEOTIDE SEQUENCE [LARGE SCALE GENOMIC DNA]</scope>
    <source>
        <strain evidence="4">CECT 8868</strain>
    </source>
</reference>
<dbReference type="GO" id="GO:0016787">
    <property type="term" value="F:hydrolase activity"/>
    <property type="evidence" value="ECO:0007669"/>
    <property type="project" value="UniProtKB-KW"/>
</dbReference>
<dbReference type="RefSeq" id="WP_093996118.1">
    <property type="nucleotide sequence ID" value="NZ_FXYD01000002.1"/>
</dbReference>
<dbReference type="InterPro" id="IPR032466">
    <property type="entry name" value="Metal_Hydrolase"/>
</dbReference>
<name>A0A238K7Z5_9RHOB</name>
<protein>
    <submittedName>
        <fullName evidence="3">Amidohydrolase</fullName>
    </submittedName>
</protein>
<dbReference type="InterPro" id="IPR006680">
    <property type="entry name" value="Amidohydro-rel"/>
</dbReference>
<accession>A0A238K7Z5</accession>
<dbReference type="Proteomes" id="UP000203464">
    <property type="component" value="Unassembled WGS sequence"/>
</dbReference>
<gene>
    <name evidence="3" type="ORF">OCA8868_01737</name>
</gene>
<feature type="domain" description="Amidohydrolase-related" evidence="2">
    <location>
        <begin position="3"/>
        <end position="271"/>
    </location>
</feature>
<sequence>MKIDTHQHFWKLDRGDYGWLTPDFGPLYRDFLPEDLEPMLKACGIDGTIAVQAADSEAETDFLLSLTVHYHWIIGVVGWVDLEAQSAVASIERLAQHPKLVGLRPMIQNIEDDTWMLRDTLRPAVAAMINHNLTFDALVMPRHLDHLKTFLARYPDLRVVIDHCAKPEIRNYTFEPWASQITELAGFPNVFCKLSGLVTESREDWVSEDLTPYVEHVRKAFGPDRVMFGSDWPVVNLASSYEQWHEVFQSIGQIDRVQEQFSYKNAMEAYPRIKQSSS</sequence>
<dbReference type="Pfam" id="PF04909">
    <property type="entry name" value="Amidohydro_2"/>
    <property type="match status" value="1"/>
</dbReference>
<comment type="similarity">
    <text evidence="1">Belongs to the metallo-dependent hydrolases superfamily.</text>
</comment>
<evidence type="ECO:0000259" key="2">
    <source>
        <dbReference type="Pfam" id="PF04909"/>
    </source>
</evidence>
<proteinExistence type="inferred from homology"/>